<organism evidence="1 2">
    <name type="scientific">Portunus trituberculatus</name>
    <name type="common">Swimming crab</name>
    <name type="synonym">Neptunus trituberculatus</name>
    <dbReference type="NCBI Taxonomy" id="210409"/>
    <lineage>
        <taxon>Eukaryota</taxon>
        <taxon>Metazoa</taxon>
        <taxon>Ecdysozoa</taxon>
        <taxon>Arthropoda</taxon>
        <taxon>Crustacea</taxon>
        <taxon>Multicrustacea</taxon>
        <taxon>Malacostraca</taxon>
        <taxon>Eumalacostraca</taxon>
        <taxon>Eucarida</taxon>
        <taxon>Decapoda</taxon>
        <taxon>Pleocyemata</taxon>
        <taxon>Brachyura</taxon>
        <taxon>Eubrachyura</taxon>
        <taxon>Portunoidea</taxon>
        <taxon>Portunidae</taxon>
        <taxon>Portuninae</taxon>
        <taxon>Portunus</taxon>
    </lineage>
</organism>
<name>A0A5B7CLB9_PORTR</name>
<dbReference type="AlphaFoldDB" id="A0A5B7CLB9"/>
<comment type="caution">
    <text evidence="1">The sequence shown here is derived from an EMBL/GenBank/DDBJ whole genome shotgun (WGS) entry which is preliminary data.</text>
</comment>
<accession>A0A5B7CLB9</accession>
<sequence length="86" mass="8960">MADKGRQVSVRGTCVASRAPGGRRNVPGGPGWLSVAEGVLQELPQVVGGSEVGQRLCPPPVMAKSRSAAAMNMMHTFHHPCLAQGK</sequence>
<gene>
    <name evidence="1" type="ORF">E2C01_002831</name>
</gene>
<proteinExistence type="predicted"/>
<keyword evidence="2" id="KW-1185">Reference proteome</keyword>
<reference evidence="1 2" key="1">
    <citation type="submission" date="2019-05" db="EMBL/GenBank/DDBJ databases">
        <title>Another draft genome of Portunus trituberculatus and its Hox gene families provides insights of decapod evolution.</title>
        <authorList>
            <person name="Jeong J.-H."/>
            <person name="Song I."/>
            <person name="Kim S."/>
            <person name="Choi T."/>
            <person name="Kim D."/>
            <person name="Ryu S."/>
            <person name="Kim W."/>
        </authorList>
    </citation>
    <scope>NUCLEOTIDE SEQUENCE [LARGE SCALE GENOMIC DNA]</scope>
    <source>
        <tissue evidence="1">Muscle</tissue>
    </source>
</reference>
<dbReference type="Proteomes" id="UP000324222">
    <property type="component" value="Unassembled WGS sequence"/>
</dbReference>
<dbReference type="EMBL" id="VSRR010000106">
    <property type="protein sequence ID" value="MPC10200.1"/>
    <property type="molecule type" value="Genomic_DNA"/>
</dbReference>
<evidence type="ECO:0000313" key="2">
    <source>
        <dbReference type="Proteomes" id="UP000324222"/>
    </source>
</evidence>
<evidence type="ECO:0000313" key="1">
    <source>
        <dbReference type="EMBL" id="MPC10200.1"/>
    </source>
</evidence>
<protein>
    <submittedName>
        <fullName evidence="1">Uncharacterized protein</fullName>
    </submittedName>
</protein>